<dbReference type="AlphaFoldDB" id="A0A2P2J8M1"/>
<protein>
    <submittedName>
        <fullName evidence="1">Two-component response regulator</fullName>
    </submittedName>
</protein>
<evidence type="ECO:0000313" key="1">
    <source>
        <dbReference type="EMBL" id="MBW89747.1"/>
    </source>
</evidence>
<reference evidence="1" key="1">
    <citation type="submission" date="2018-02" db="EMBL/GenBank/DDBJ databases">
        <title>Rhizophora mucronata_Transcriptome.</title>
        <authorList>
            <person name="Meera S.P."/>
            <person name="Sreeshan A."/>
            <person name="Augustine A."/>
        </authorList>
    </citation>
    <scope>NUCLEOTIDE SEQUENCE</scope>
    <source>
        <tissue evidence="1">Leaf</tissue>
    </source>
</reference>
<organism evidence="1">
    <name type="scientific">Rhizophora mucronata</name>
    <name type="common">Asiatic mangrove</name>
    <dbReference type="NCBI Taxonomy" id="61149"/>
    <lineage>
        <taxon>Eukaryota</taxon>
        <taxon>Viridiplantae</taxon>
        <taxon>Streptophyta</taxon>
        <taxon>Embryophyta</taxon>
        <taxon>Tracheophyta</taxon>
        <taxon>Spermatophyta</taxon>
        <taxon>Magnoliopsida</taxon>
        <taxon>eudicotyledons</taxon>
        <taxon>Gunneridae</taxon>
        <taxon>Pentapetalae</taxon>
        <taxon>rosids</taxon>
        <taxon>fabids</taxon>
        <taxon>Malpighiales</taxon>
        <taxon>Rhizophoraceae</taxon>
        <taxon>Rhizophora</taxon>
    </lineage>
</organism>
<accession>A0A2P2J8M1</accession>
<dbReference type="EMBL" id="GGEC01009264">
    <property type="protein sequence ID" value="MBW89747.1"/>
    <property type="molecule type" value="Transcribed_RNA"/>
</dbReference>
<sequence length="119" mass="13898">MAIAAAESQFHVLAVDDNLIDRTFIARLLKTSSYQGSNLQTITFLGVKRLNQVMKASWGGFIFHVFRLCSNCNVPFYVPWQLQQLILAARLLNFWVSMRMTRASQTRRLFFHTTIRKWK</sequence>
<proteinExistence type="predicted"/>
<name>A0A2P2J8M1_RHIMU</name>